<evidence type="ECO:0000313" key="10">
    <source>
        <dbReference type="Proteomes" id="UP000182334"/>
    </source>
</evidence>
<evidence type="ECO:0000256" key="3">
    <source>
        <dbReference type="ARBA" id="ARBA00022827"/>
    </source>
</evidence>
<dbReference type="PRINTS" id="PR00420">
    <property type="entry name" value="RNGMNOXGNASE"/>
</dbReference>
<dbReference type="OrthoDB" id="1716816at2759"/>
<feature type="domain" description="Phenol hydroxylase-like C-terminal dimerisation" evidence="8">
    <location>
        <begin position="484"/>
        <end position="684"/>
    </location>
</feature>
<dbReference type="GO" id="GO:0016709">
    <property type="term" value="F:oxidoreductase activity, acting on paired donors, with incorporation or reduction of molecular oxygen, NAD(P)H as one donor, and incorporation of one atom of oxygen"/>
    <property type="evidence" value="ECO:0007669"/>
    <property type="project" value="UniProtKB-ARBA"/>
</dbReference>
<evidence type="ECO:0000259" key="8">
    <source>
        <dbReference type="Pfam" id="PF07976"/>
    </source>
</evidence>
<dbReference type="GO" id="GO:0071949">
    <property type="term" value="F:FAD binding"/>
    <property type="evidence" value="ECO:0007669"/>
    <property type="project" value="InterPro"/>
</dbReference>
<dbReference type="PANTHER" id="PTHR43004:SF20">
    <property type="entry name" value="2-MONOOXYGENASE, PUTATIVE (AFU_ORTHOLOGUE AFUA_1G13660)-RELATED"/>
    <property type="match status" value="1"/>
</dbReference>
<dbReference type="InterPro" id="IPR050641">
    <property type="entry name" value="RIFMO-like"/>
</dbReference>
<feature type="region of interest" description="Disordered" evidence="5">
    <location>
        <begin position="305"/>
        <end position="324"/>
    </location>
</feature>
<evidence type="ECO:0000256" key="2">
    <source>
        <dbReference type="ARBA" id="ARBA00022630"/>
    </source>
</evidence>
<evidence type="ECO:0000313" key="9">
    <source>
        <dbReference type="EMBL" id="SGZ49626.1"/>
    </source>
</evidence>
<dbReference type="InterPro" id="IPR012941">
    <property type="entry name" value="Phe_hydrox_C_dim_dom"/>
</dbReference>
<keyword evidence="6" id="KW-0812">Transmembrane</keyword>
<keyword evidence="3" id="KW-0274">FAD</keyword>
<keyword evidence="4" id="KW-0560">Oxidoreductase</keyword>
<dbReference type="SUPFAM" id="SSF52833">
    <property type="entry name" value="Thioredoxin-like"/>
    <property type="match status" value="1"/>
</dbReference>
<dbReference type="Proteomes" id="UP000182334">
    <property type="component" value="Chromosome II"/>
</dbReference>
<dbReference type="AlphaFoldDB" id="A0A1L0BH97"/>
<feature type="domain" description="FAD-binding" evidence="7">
    <location>
        <begin position="9"/>
        <end position="305"/>
    </location>
</feature>
<dbReference type="Gene3D" id="3.50.50.60">
    <property type="entry name" value="FAD/NAD(P)-binding domain"/>
    <property type="match status" value="1"/>
</dbReference>
<reference evidence="9 10" key="1">
    <citation type="submission" date="2016-10" db="EMBL/GenBank/DDBJ databases">
        <authorList>
            <person name="de Groot N.N."/>
        </authorList>
    </citation>
    <scope>NUCLEOTIDE SEQUENCE [LARGE SCALE GENOMIC DNA]</scope>
    <source>
        <strain evidence="9 10">CBS 141442</strain>
    </source>
</reference>
<keyword evidence="6" id="KW-1133">Transmembrane helix</keyword>
<protein>
    <submittedName>
        <fullName evidence="9">CIC11C00000004263</fullName>
    </submittedName>
</protein>
<dbReference type="InterPro" id="IPR038220">
    <property type="entry name" value="PHOX_C_sf"/>
</dbReference>
<proteinExistence type="inferred from homology"/>
<dbReference type="InterPro" id="IPR036188">
    <property type="entry name" value="FAD/NAD-bd_sf"/>
</dbReference>
<dbReference type="Gene3D" id="3.40.30.20">
    <property type="match status" value="1"/>
</dbReference>
<evidence type="ECO:0000259" key="7">
    <source>
        <dbReference type="Pfam" id="PF01494"/>
    </source>
</evidence>
<dbReference type="InterPro" id="IPR036249">
    <property type="entry name" value="Thioredoxin-like_sf"/>
</dbReference>
<dbReference type="PANTHER" id="PTHR43004">
    <property type="entry name" value="TRK SYSTEM POTASSIUM UPTAKE PROTEIN"/>
    <property type="match status" value="1"/>
</dbReference>
<evidence type="ECO:0000256" key="5">
    <source>
        <dbReference type="SAM" id="MobiDB-lite"/>
    </source>
</evidence>
<keyword evidence="10" id="KW-1185">Reference proteome</keyword>
<dbReference type="Pfam" id="PF07976">
    <property type="entry name" value="Phe_hydrox_dim"/>
    <property type="match status" value="1"/>
</dbReference>
<dbReference type="SUPFAM" id="SSF54373">
    <property type="entry name" value="FAD-linked reductases, C-terminal domain"/>
    <property type="match status" value="1"/>
</dbReference>
<comment type="similarity">
    <text evidence="1">Belongs to the PheA/TfdB FAD monooxygenase family.</text>
</comment>
<evidence type="ECO:0000256" key="6">
    <source>
        <dbReference type="SAM" id="Phobius"/>
    </source>
</evidence>
<accession>A0A1L0BH97</accession>
<gene>
    <name evidence="9" type="ORF">SAMEA4029010_CIC11G00000004263</name>
</gene>
<dbReference type="InterPro" id="IPR002938">
    <property type="entry name" value="FAD-bd"/>
</dbReference>
<evidence type="ECO:0000256" key="4">
    <source>
        <dbReference type="ARBA" id="ARBA00023002"/>
    </source>
</evidence>
<feature type="domain" description="FAD-binding" evidence="7">
    <location>
        <begin position="321"/>
        <end position="438"/>
    </location>
</feature>
<dbReference type="STRING" id="45354.A0A1L0BH97"/>
<dbReference type="Pfam" id="PF01494">
    <property type="entry name" value="FAD_binding_3"/>
    <property type="match status" value="2"/>
</dbReference>
<dbReference type="Gene3D" id="3.30.9.10">
    <property type="entry name" value="D-Amino Acid Oxidase, subunit A, domain 2"/>
    <property type="match status" value="1"/>
</dbReference>
<keyword evidence="2" id="KW-0285">Flavoprotein</keyword>
<sequence>MASTVKRSKTDVLIIGAGPSGLMAALWLARTGVNFRIIDKRNNDIFHGQADGLQQEQLSILQLFLHPLSNVQGLETIWKKSNHMVEMAFWLPDTKGDICRQSVIPDLIPGLARFQQVVLHQGYIEKYFTNSISEYSGGKVEVERPLLPVQITIDEEKLNDVESYPLEVLVKNLSKDELGKSTEQYSGKVANGLYRQFDGDQDRFYKEIENESNPDDYEIIECKYILGSDGAHSWVKKQMAILMDGESTDYVWGVVDMVPITNFPDIRKRCAIHSKDSGSVMVIPREKGMVRLYIQLKEVERDGQTKSNSEFLGGKQDVETSKKGRIDRSKITPELILKSAQDIMKPYKLDMVDLDWYTGYQIGQRVAQQFQKHNRIFISGDACHTHSPKAGQGMNVSMADTYNLGWKLAMVCKGLATPEILKTYESERIQVARNLIEFDHKLSRMFSGKPMIPTEGVENVDGVDMDEFQRVFVAGHTFASGTNVDYQKSILEKKPGDDEYVVLSASKMPVGKRFRTTKIVTHAEARPIHLEDRVLSDGRFRILVFCGDATTSEVGVKLRAFQKFIDSPDNFYKKFTPKNSFEDSVFDILTIYSSDRSQLEVSDFPQFAQPVDFKGRRDYWKLYAGIEDTYHEGRIDAYSHFGVDEDRGAIVILRPDGYVSAVEEFDTKSFENINAFFNGFMIEPKSINVKSVDVDDTDRFLRPILGQ</sequence>
<dbReference type="CDD" id="cd02979">
    <property type="entry name" value="PHOX_C"/>
    <property type="match status" value="1"/>
</dbReference>
<feature type="transmembrane region" description="Helical" evidence="6">
    <location>
        <begin position="12"/>
        <end position="29"/>
    </location>
</feature>
<name>A0A1L0BH97_9ASCO</name>
<dbReference type="EMBL" id="LT635757">
    <property type="protein sequence ID" value="SGZ49626.1"/>
    <property type="molecule type" value="Genomic_DNA"/>
</dbReference>
<evidence type="ECO:0000256" key="1">
    <source>
        <dbReference type="ARBA" id="ARBA00007801"/>
    </source>
</evidence>
<dbReference type="SUPFAM" id="SSF51905">
    <property type="entry name" value="FAD/NAD(P)-binding domain"/>
    <property type="match status" value="1"/>
</dbReference>
<keyword evidence="6" id="KW-0472">Membrane</keyword>
<organism evidence="9 10">
    <name type="scientific">Sungouiella intermedia</name>
    <dbReference type="NCBI Taxonomy" id="45354"/>
    <lineage>
        <taxon>Eukaryota</taxon>
        <taxon>Fungi</taxon>
        <taxon>Dikarya</taxon>
        <taxon>Ascomycota</taxon>
        <taxon>Saccharomycotina</taxon>
        <taxon>Pichiomycetes</taxon>
        <taxon>Metschnikowiaceae</taxon>
        <taxon>Sungouiella</taxon>
    </lineage>
</organism>